<dbReference type="EMBL" id="X73563">
    <property type="protein sequence ID" value="CAA51965.1"/>
    <property type="molecule type" value="Genomic_DNA"/>
</dbReference>
<evidence type="ECO:0000313" key="1">
    <source>
        <dbReference type="EMBL" id="CAA51965.1"/>
    </source>
</evidence>
<protein>
    <submittedName>
        <fullName evidence="1">TRA5 protein</fullName>
    </submittedName>
</protein>
<gene>
    <name evidence="1" type="primary">TRA5</name>
</gene>
<dbReference type="AlphaFoldDB" id="Q53803"/>
<keyword evidence="1" id="KW-0614">Plasmid</keyword>
<organism evidence="1">
    <name type="scientific">Streptomyces prasinus</name>
    <dbReference type="NCBI Taxonomy" id="67345"/>
    <lineage>
        <taxon>Bacteria</taxon>
        <taxon>Bacillati</taxon>
        <taxon>Actinomycetota</taxon>
        <taxon>Actinomycetes</taxon>
        <taxon>Kitasatosporales</taxon>
        <taxon>Streptomycetaceae</taxon>
        <taxon>Streptomyces</taxon>
    </lineage>
</organism>
<name>Q53803_9ACTN</name>
<dbReference type="PIR" id="S42598">
    <property type="entry name" value="S42598"/>
</dbReference>
<accession>Q53803</accession>
<geneLocation type="plasmid" evidence="1">
    <name>pBL1</name>
</geneLocation>
<reference evidence="1" key="1">
    <citation type="journal article" date="1994" name="Mol. Gen. Genet.">
        <title>The linear Streptomyces plasmid pBL1: analyses of transfer functions.</title>
        <authorList>
            <person name="Zotchev S.B."/>
            <person name="Schrempf H."/>
        </authorList>
    </citation>
    <scope>NUCLEOTIDE SEQUENCE</scope>
    <source>
        <strain evidence="1">CBS 78072</strain>
        <plasmid evidence="1">pBL1</plasmid>
    </source>
</reference>
<sequence length="118" mass="12653">MSYDSLNALRTAYEDVLALLLSSLQLPHKLGYAFNQVVGELRNSSIPNPAAIAALVSLAMPFHPRLRTRVVMALKNAGELLRRADNGELSVPGPFGLRMPMPPLAPIAPFHGTAPTAP</sequence>
<proteinExistence type="predicted"/>